<gene>
    <name evidence="1" type="ORF">MNB_SV-8-717</name>
</gene>
<dbReference type="EMBL" id="FPHD01000015">
    <property type="protein sequence ID" value="SFV51358.1"/>
    <property type="molecule type" value="Genomic_DNA"/>
</dbReference>
<sequence length="243" mass="30369">MKKTILFISLGLTTMLSANSFDTQSIKTQHPQVKKHLQKKMAQKHLKAALKQHMEKMDRQFAHKKAMKRTFRTAEEFRRIKGHSNKNISYAPHKKIMHRFHETKHEKNVRTLKRASRYSNYRNDYNTYDYDEGYERNDYRDHRRYQIHQARGYRHTRNSWYLAYRYERASFYDRHGYHYGYFNYRGYMFEGEFYRYDRYYTFRDRLRGKGLFEHRFYRPILNYYYANNDYYGNIGGFEFFFRR</sequence>
<name>A0A1W1BD54_9ZZZZ</name>
<proteinExistence type="predicted"/>
<reference evidence="1" key="1">
    <citation type="submission" date="2016-10" db="EMBL/GenBank/DDBJ databases">
        <authorList>
            <person name="de Groot N.N."/>
        </authorList>
    </citation>
    <scope>NUCLEOTIDE SEQUENCE</scope>
</reference>
<evidence type="ECO:0000313" key="1">
    <source>
        <dbReference type="EMBL" id="SFV51358.1"/>
    </source>
</evidence>
<organism evidence="1">
    <name type="scientific">hydrothermal vent metagenome</name>
    <dbReference type="NCBI Taxonomy" id="652676"/>
    <lineage>
        <taxon>unclassified sequences</taxon>
        <taxon>metagenomes</taxon>
        <taxon>ecological metagenomes</taxon>
    </lineage>
</organism>
<accession>A0A1W1BD54</accession>
<protein>
    <submittedName>
        <fullName evidence="1">Uncharacterized protein</fullName>
    </submittedName>
</protein>
<dbReference type="AlphaFoldDB" id="A0A1W1BD54"/>